<organism evidence="1 2">
    <name type="scientific">Gossypium darwinii</name>
    <name type="common">Darwin's cotton</name>
    <name type="synonym">Gossypium barbadense var. darwinii</name>
    <dbReference type="NCBI Taxonomy" id="34276"/>
    <lineage>
        <taxon>Eukaryota</taxon>
        <taxon>Viridiplantae</taxon>
        <taxon>Streptophyta</taxon>
        <taxon>Embryophyta</taxon>
        <taxon>Tracheophyta</taxon>
        <taxon>Spermatophyta</taxon>
        <taxon>Magnoliopsida</taxon>
        <taxon>eudicotyledons</taxon>
        <taxon>Gunneridae</taxon>
        <taxon>Pentapetalae</taxon>
        <taxon>rosids</taxon>
        <taxon>malvids</taxon>
        <taxon>Malvales</taxon>
        <taxon>Malvaceae</taxon>
        <taxon>Malvoideae</taxon>
        <taxon>Gossypium</taxon>
    </lineage>
</organism>
<evidence type="ECO:0000313" key="1">
    <source>
        <dbReference type="EMBL" id="TYG82433.1"/>
    </source>
</evidence>
<dbReference type="Proteomes" id="UP000323506">
    <property type="component" value="Chromosome D01"/>
</dbReference>
<evidence type="ECO:0000313" key="2">
    <source>
        <dbReference type="Proteomes" id="UP000323506"/>
    </source>
</evidence>
<name>A0A5D2DMZ8_GOSDA</name>
<proteinExistence type="predicted"/>
<dbReference type="EMBL" id="CM017701">
    <property type="protein sequence ID" value="TYG82433.1"/>
    <property type="molecule type" value="Genomic_DNA"/>
</dbReference>
<accession>A0A5D2DMZ8</accession>
<gene>
    <name evidence="1" type="ORF">ES288_D01G087600v1</name>
</gene>
<reference evidence="1 2" key="1">
    <citation type="submission" date="2019-06" db="EMBL/GenBank/DDBJ databases">
        <title>WGS assembly of Gossypium darwinii.</title>
        <authorList>
            <person name="Chen Z.J."/>
            <person name="Sreedasyam A."/>
            <person name="Ando A."/>
            <person name="Song Q."/>
            <person name="De L."/>
            <person name="Hulse-Kemp A."/>
            <person name="Ding M."/>
            <person name="Ye W."/>
            <person name="Kirkbride R."/>
            <person name="Jenkins J."/>
            <person name="Plott C."/>
            <person name="Lovell J."/>
            <person name="Lin Y.-M."/>
            <person name="Vaughn R."/>
            <person name="Liu B."/>
            <person name="Li W."/>
            <person name="Simpson S."/>
            <person name="Scheffler B."/>
            <person name="Saski C."/>
            <person name="Grover C."/>
            <person name="Hu G."/>
            <person name="Conover J."/>
            <person name="Carlson J."/>
            <person name="Shu S."/>
            <person name="Boston L."/>
            <person name="Williams M."/>
            <person name="Peterson D."/>
            <person name="Mcgee K."/>
            <person name="Jones D."/>
            <person name="Wendel J."/>
            <person name="Stelly D."/>
            <person name="Grimwood J."/>
            <person name="Schmutz J."/>
        </authorList>
    </citation>
    <scope>NUCLEOTIDE SEQUENCE [LARGE SCALE GENOMIC DNA]</scope>
    <source>
        <strain evidence="1">1808015.09</strain>
    </source>
</reference>
<dbReference type="AlphaFoldDB" id="A0A5D2DMZ8"/>
<protein>
    <submittedName>
        <fullName evidence="1">Uncharacterized protein</fullName>
    </submittedName>
</protein>
<sequence>MIVGRDDGCIGSGGAVGVMGGRGGGPRKWSWRLKGRNRGTRATISLGRSSKIAEGGGSKYAWLLLGDNLTRQKD</sequence>
<keyword evidence="2" id="KW-1185">Reference proteome</keyword>